<dbReference type="CDD" id="cd00086">
    <property type="entry name" value="homeodomain"/>
    <property type="match status" value="1"/>
</dbReference>
<name>B9WZD9_9BILA</name>
<feature type="non-terminal residue" evidence="7">
    <location>
        <position position="1"/>
    </location>
</feature>
<evidence type="ECO:0000256" key="5">
    <source>
        <dbReference type="RuleBase" id="RU000682"/>
    </source>
</evidence>
<dbReference type="PROSITE" id="PS00027">
    <property type="entry name" value="HOMEOBOX_1"/>
    <property type="match status" value="1"/>
</dbReference>
<dbReference type="GO" id="GO:0000981">
    <property type="term" value="F:DNA-binding transcription factor activity, RNA polymerase II-specific"/>
    <property type="evidence" value="ECO:0007669"/>
    <property type="project" value="InterPro"/>
</dbReference>
<keyword evidence="1 4" id="KW-0238">DNA-binding</keyword>
<proteinExistence type="evidence at transcript level"/>
<evidence type="ECO:0000259" key="6">
    <source>
        <dbReference type="PROSITE" id="PS50071"/>
    </source>
</evidence>
<dbReference type="Gene3D" id="1.10.10.60">
    <property type="entry name" value="Homeodomain-like"/>
    <property type="match status" value="1"/>
</dbReference>
<dbReference type="GO" id="GO:0000978">
    <property type="term" value="F:RNA polymerase II cis-regulatory region sequence-specific DNA binding"/>
    <property type="evidence" value="ECO:0007669"/>
    <property type="project" value="TreeGrafter"/>
</dbReference>
<protein>
    <submittedName>
        <fullName evidence="7">Transcription factor Hox2</fullName>
    </submittedName>
</protein>
<keyword evidence="3 4" id="KW-0539">Nucleus</keyword>
<evidence type="ECO:0000256" key="2">
    <source>
        <dbReference type="ARBA" id="ARBA00023155"/>
    </source>
</evidence>
<keyword evidence="2 4" id="KW-0371">Homeobox</keyword>
<reference evidence="7" key="1">
    <citation type="journal article" date="2009" name="Dev. Genes Evol.">
        <title>The Hox8 of the hemichordate Balanoglossus misakiensis.</title>
        <authorList>
            <person name="Urata M."/>
            <person name="Tsuchimoto J."/>
            <person name="Yasui K."/>
            <person name="Yamaguchi M."/>
        </authorList>
    </citation>
    <scope>NUCLEOTIDE SEQUENCE</scope>
</reference>
<dbReference type="InterPro" id="IPR009057">
    <property type="entry name" value="Homeodomain-like_sf"/>
</dbReference>
<dbReference type="PANTHER" id="PTHR45664:SF18">
    <property type="entry name" value="HOMEOBOX PROTEIN HOX3"/>
    <property type="match status" value="1"/>
</dbReference>
<dbReference type="PROSITE" id="PS50071">
    <property type="entry name" value="HOMEOBOX_2"/>
    <property type="match status" value="1"/>
</dbReference>
<feature type="domain" description="Homeobox" evidence="6">
    <location>
        <begin position="1"/>
        <end position="45"/>
    </location>
</feature>
<evidence type="ECO:0000256" key="4">
    <source>
        <dbReference type="PROSITE-ProRule" id="PRU00108"/>
    </source>
</evidence>
<dbReference type="AlphaFoldDB" id="B9WZD9"/>
<sequence>ELEKEFNYNRYLCRPRRIEIASMLELSERQVKVWFQNRRMKHKRQVLKVGSGETSNSDSGTSAEITGCVASSCVEAQGQSCGIGYCTRFDGKRLMEDGNNIEKAEAHYRYRECCSHSSTIAVANFVPSPSINTSGGGPFSNSNNRDSNFVAVSPVASPNSSNYFSQESFTQNDSNGGADTGHYRVDDLRCGHHESVNNAATTMAESGPPLLSRNQGNQLIYHIAHQFNNHRTTDTTHPYLSNSRDY</sequence>
<evidence type="ECO:0000256" key="3">
    <source>
        <dbReference type="ARBA" id="ARBA00023242"/>
    </source>
</evidence>
<gene>
    <name evidence="7" type="primary">BmHox2</name>
</gene>
<dbReference type="SUPFAM" id="SSF46689">
    <property type="entry name" value="Homeodomain-like"/>
    <property type="match status" value="1"/>
</dbReference>
<dbReference type="Pfam" id="PF00046">
    <property type="entry name" value="Homeodomain"/>
    <property type="match status" value="1"/>
</dbReference>
<organism evidence="7">
    <name type="scientific">Balanoglossus misakiensis</name>
    <dbReference type="NCBI Taxonomy" id="509136"/>
    <lineage>
        <taxon>Eukaryota</taxon>
        <taxon>Metazoa</taxon>
        <taxon>Hemichordata</taxon>
        <taxon>Enteropneusta</taxon>
        <taxon>Ptychoderidae</taxon>
        <taxon>Balanoglossus</taxon>
    </lineage>
</organism>
<dbReference type="SMART" id="SM00389">
    <property type="entry name" value="HOX"/>
    <property type="match status" value="1"/>
</dbReference>
<dbReference type="InterPro" id="IPR001356">
    <property type="entry name" value="HD"/>
</dbReference>
<evidence type="ECO:0000313" key="7">
    <source>
        <dbReference type="EMBL" id="BAH23871.1"/>
    </source>
</evidence>
<dbReference type="InterPro" id="IPR020479">
    <property type="entry name" value="HD_metazoa"/>
</dbReference>
<dbReference type="PRINTS" id="PR00024">
    <property type="entry name" value="HOMEOBOX"/>
</dbReference>
<comment type="subcellular location">
    <subcellularLocation>
        <location evidence="4 5">Nucleus</location>
    </subcellularLocation>
</comment>
<accession>B9WZD9</accession>
<feature type="DNA-binding region" description="Homeobox" evidence="4">
    <location>
        <begin position="3"/>
        <end position="46"/>
    </location>
</feature>
<dbReference type="PANTHER" id="PTHR45664">
    <property type="entry name" value="PROTEIN ZERKNUELLT 1-RELATED"/>
    <property type="match status" value="1"/>
</dbReference>
<dbReference type="GO" id="GO:0005634">
    <property type="term" value="C:nucleus"/>
    <property type="evidence" value="ECO:0007669"/>
    <property type="project" value="UniProtKB-SubCell"/>
</dbReference>
<dbReference type="EMBL" id="AB426593">
    <property type="protein sequence ID" value="BAH23871.1"/>
    <property type="molecule type" value="mRNA"/>
</dbReference>
<dbReference type="InterPro" id="IPR017970">
    <property type="entry name" value="Homeobox_CS"/>
</dbReference>
<evidence type="ECO:0000256" key="1">
    <source>
        <dbReference type="ARBA" id="ARBA00023125"/>
    </source>
</evidence>